<dbReference type="KEGG" id="pmet:G4Y79_08410"/>
<evidence type="ECO:0000259" key="3">
    <source>
        <dbReference type="PROSITE" id="PS51186"/>
    </source>
</evidence>
<reference evidence="4 5" key="1">
    <citation type="submission" date="2020-02" db="EMBL/GenBank/DDBJ databases">
        <authorList>
            <person name="Zheng R.K."/>
            <person name="Sun C.M."/>
        </authorList>
    </citation>
    <scope>NUCLEOTIDE SEQUENCE [LARGE SCALE GENOMIC DNA]</scope>
    <source>
        <strain evidence="5">rifampicinis</strain>
    </source>
</reference>
<organism evidence="4 5">
    <name type="scientific">Phototrophicus methaneseepsis</name>
    <dbReference type="NCBI Taxonomy" id="2710758"/>
    <lineage>
        <taxon>Bacteria</taxon>
        <taxon>Bacillati</taxon>
        <taxon>Chloroflexota</taxon>
        <taxon>Candidatus Thermofontia</taxon>
        <taxon>Phototrophicales</taxon>
        <taxon>Phototrophicaceae</taxon>
        <taxon>Phototrophicus</taxon>
    </lineage>
</organism>
<dbReference type="PROSITE" id="PS51186">
    <property type="entry name" value="GNAT"/>
    <property type="match status" value="1"/>
</dbReference>
<evidence type="ECO:0000256" key="1">
    <source>
        <dbReference type="ARBA" id="ARBA00022679"/>
    </source>
</evidence>
<evidence type="ECO:0000313" key="4">
    <source>
        <dbReference type="EMBL" id="QPC84383.1"/>
    </source>
</evidence>
<evidence type="ECO:0000313" key="5">
    <source>
        <dbReference type="Proteomes" id="UP000594468"/>
    </source>
</evidence>
<dbReference type="PANTHER" id="PTHR43420:SF47">
    <property type="entry name" value="N-ACETYLTRANSFERASE DOMAIN-CONTAINING PROTEIN"/>
    <property type="match status" value="1"/>
</dbReference>
<dbReference type="PANTHER" id="PTHR43420">
    <property type="entry name" value="ACETYLTRANSFERASE"/>
    <property type="match status" value="1"/>
</dbReference>
<dbReference type="CDD" id="cd04301">
    <property type="entry name" value="NAT_SF"/>
    <property type="match status" value="1"/>
</dbReference>
<dbReference type="EMBL" id="CP062983">
    <property type="protein sequence ID" value="QPC84383.1"/>
    <property type="molecule type" value="Genomic_DNA"/>
</dbReference>
<name>A0A7S8ECT3_9CHLR</name>
<feature type="domain" description="N-acetyltransferase" evidence="3">
    <location>
        <begin position="23"/>
        <end position="172"/>
    </location>
</feature>
<evidence type="ECO:0000256" key="2">
    <source>
        <dbReference type="ARBA" id="ARBA00023315"/>
    </source>
</evidence>
<keyword evidence="2" id="KW-0012">Acyltransferase</keyword>
<dbReference type="SUPFAM" id="SSF55729">
    <property type="entry name" value="Acyl-CoA N-acyltransferases (Nat)"/>
    <property type="match status" value="1"/>
</dbReference>
<dbReference type="Pfam" id="PF00583">
    <property type="entry name" value="Acetyltransf_1"/>
    <property type="match status" value="1"/>
</dbReference>
<dbReference type="AlphaFoldDB" id="A0A7S8ECT3"/>
<accession>A0A7S8ECT3</accession>
<sequence>MIVPNAFNQDKHISILLPEQPGFVLQQVRSQNAADLQQHCWPTYKLSVITELLNRIERMHNREHGLGLIVFHHPSKSVVGYGQVVRWGQKGEISDLVIAEPYRGQGIGTQLILQLLHYAEGIELSYAEINVVASNEAAHRLYNRLGFEDAYSMLLNLGHGPEKIIHMRQKLASHAPE</sequence>
<dbReference type="InterPro" id="IPR050680">
    <property type="entry name" value="YpeA/RimI_acetyltransf"/>
</dbReference>
<keyword evidence="1 4" id="KW-0808">Transferase</keyword>
<dbReference type="RefSeq" id="WP_195172446.1">
    <property type="nucleotide sequence ID" value="NZ_CP062983.1"/>
</dbReference>
<dbReference type="InterPro" id="IPR016181">
    <property type="entry name" value="Acyl_CoA_acyltransferase"/>
</dbReference>
<dbReference type="Proteomes" id="UP000594468">
    <property type="component" value="Chromosome"/>
</dbReference>
<dbReference type="GO" id="GO:0016747">
    <property type="term" value="F:acyltransferase activity, transferring groups other than amino-acyl groups"/>
    <property type="evidence" value="ECO:0007669"/>
    <property type="project" value="InterPro"/>
</dbReference>
<dbReference type="Gene3D" id="3.40.630.30">
    <property type="match status" value="1"/>
</dbReference>
<keyword evidence="5" id="KW-1185">Reference proteome</keyword>
<protein>
    <submittedName>
        <fullName evidence="4">GNAT family N-acetyltransferase</fullName>
    </submittedName>
</protein>
<gene>
    <name evidence="4" type="ORF">G4Y79_08410</name>
</gene>
<dbReference type="InterPro" id="IPR000182">
    <property type="entry name" value="GNAT_dom"/>
</dbReference>
<proteinExistence type="predicted"/>